<sequence length="469" mass="52956">MSSLQNPMVTSSGDNNIVAAQILSSLGTNAPAMPFLKFSADNPNLWKTLAEQYFLTFATHEMYWIPMSILHFTGAAGIWLQSVQKKLANLDWISFTSLLCTRFGRDRHQLLIRQFYTIKQTTTVAEYIERFDILMNHLISYSDTTHPFYFLTRFIEGLRADMRAVVMVQRPTDLDTACSLAILQEEVAEGEQLSPPHTTEHRYVRIPSKRFLPPQATTPLAISTRATDNRGLEAARTSTDDKVAALRAYRKAKGACFKCGERWGHEHTCPATVKMHVVEELFALFTSDEVAGRGADETVSEEQETICSISLLALTGVASDSSGVIQLHAYLNDHEILILIDSGSSTSFINQQLAEQLTGIQQLPIPCRVKVADGSQHRCMSYIPSCQWTSQGHQFQTDLKILPLGSFDAILGIDCVRLHTWCTSMLWMIQSALRKWHQRKFSFSFHSFQMCLQNQHRYPHDELAIIAFP</sequence>
<name>A0ACD5WM95_AVESA</name>
<dbReference type="Proteomes" id="UP001732700">
    <property type="component" value="Chromosome 4C"/>
</dbReference>
<evidence type="ECO:0000313" key="1">
    <source>
        <dbReference type="EnsemblPlants" id="AVESA.00010b.r2.4CG1250610.1.CDS"/>
    </source>
</evidence>
<organism evidence="1 2">
    <name type="scientific">Avena sativa</name>
    <name type="common">Oat</name>
    <dbReference type="NCBI Taxonomy" id="4498"/>
    <lineage>
        <taxon>Eukaryota</taxon>
        <taxon>Viridiplantae</taxon>
        <taxon>Streptophyta</taxon>
        <taxon>Embryophyta</taxon>
        <taxon>Tracheophyta</taxon>
        <taxon>Spermatophyta</taxon>
        <taxon>Magnoliopsida</taxon>
        <taxon>Liliopsida</taxon>
        <taxon>Poales</taxon>
        <taxon>Poaceae</taxon>
        <taxon>BOP clade</taxon>
        <taxon>Pooideae</taxon>
        <taxon>Poodae</taxon>
        <taxon>Poeae</taxon>
        <taxon>Poeae Chloroplast Group 1 (Aveneae type)</taxon>
        <taxon>Aveninae</taxon>
        <taxon>Avena</taxon>
    </lineage>
</organism>
<proteinExistence type="predicted"/>
<accession>A0ACD5WM95</accession>
<protein>
    <submittedName>
        <fullName evidence="1">Uncharacterized protein</fullName>
    </submittedName>
</protein>
<keyword evidence="2" id="KW-1185">Reference proteome</keyword>
<reference evidence="1" key="2">
    <citation type="submission" date="2025-09" db="UniProtKB">
        <authorList>
            <consortium name="EnsemblPlants"/>
        </authorList>
    </citation>
    <scope>IDENTIFICATION</scope>
</reference>
<dbReference type="EnsemblPlants" id="AVESA.00010b.r2.4CG1250610.1">
    <property type="protein sequence ID" value="AVESA.00010b.r2.4CG1250610.1.CDS"/>
    <property type="gene ID" value="AVESA.00010b.r2.4CG1250610"/>
</dbReference>
<evidence type="ECO:0000313" key="2">
    <source>
        <dbReference type="Proteomes" id="UP001732700"/>
    </source>
</evidence>
<reference evidence="1" key="1">
    <citation type="submission" date="2021-05" db="EMBL/GenBank/DDBJ databases">
        <authorList>
            <person name="Scholz U."/>
            <person name="Mascher M."/>
            <person name="Fiebig A."/>
        </authorList>
    </citation>
    <scope>NUCLEOTIDE SEQUENCE [LARGE SCALE GENOMIC DNA]</scope>
</reference>